<comment type="similarity">
    <text evidence="2">Belongs to the 5'-nucleotidase family.</text>
</comment>
<sequence>MSKKYVKGAAASMLLFSLAGITPAAVSAEEASKDFSMTVFHTNDTHAHLENVSYFSALLKEKRAEVPHNVLLHAGDVFSGTLYFNEFQGQADLAFMNYFGYDAMTFGNHEFDLGTSVDGHKGLADFIKGAKFPFVSANVDFSADSNFDGLQTREVTAEPEDGKIFNGIVKEVDGEKIGIFGLTTEETVAISSPEQIEFTNYITEAKAAVAAFEEMGINKIIALTHIGFDDNAAVDNDQELAKNVPGIDIIVGGHTHSKLEEPKVIEGESGPVVIVQAEQYHNYLGQLDITFDENGVIKEYNGVLHTVDTKEGEKDPEAEELLKPFSEKVESTMTSPTGGVAEVFLSGLRDVGGVRAGETNLGNIITDGMLGKAKEIDSDVSIAFQNGGGIRSSIDKGEVTYGEVLTVLPFGNNLAIIELSGAELFETFEHSVKEYPKESGGFLHVAGMQVIFDGTAEPGKRIVSLKINGEEVQADKMYKAATNVFTARGGDGFEALGKAYEEGRASEPGFSDWENLADHIKSLGTIKTGLEGRIIAQVPYKDVTLDNWSYSYISDLYYRDILTKDSTFKPGEQITRAEMVSWIVKANGLKADGQAPFTDLDGLSDDVKANIAAAYEAGIVKGTDGKFNPNDKVTRAQFALILERAFENYTGEAYTAKAKAPYSDFGNYADDTVNAISMLHELGIASGFEGKFMPDQFTTHQQAAKIVSNFIYNTKQVKKAE</sequence>
<dbReference type="GO" id="GO:0000166">
    <property type="term" value="F:nucleotide binding"/>
    <property type="evidence" value="ECO:0007669"/>
    <property type="project" value="UniProtKB-KW"/>
</dbReference>
<feature type="signal peptide" evidence="2">
    <location>
        <begin position="1"/>
        <end position="24"/>
    </location>
</feature>
<keyword evidence="2" id="KW-0547">Nucleotide-binding</keyword>
<feature type="domain" description="SLH" evidence="3">
    <location>
        <begin position="594"/>
        <end position="656"/>
    </location>
</feature>
<protein>
    <recommendedName>
        <fullName evidence="3">SLH domain-containing protein</fullName>
    </recommendedName>
</protein>
<dbReference type="GO" id="GO:0016787">
    <property type="term" value="F:hydrolase activity"/>
    <property type="evidence" value="ECO:0007669"/>
    <property type="project" value="UniProtKB-KW"/>
</dbReference>
<keyword evidence="5" id="KW-1185">Reference proteome</keyword>
<dbReference type="AlphaFoldDB" id="A0A511Z504"/>
<dbReference type="InterPro" id="IPR036907">
    <property type="entry name" value="5'-Nucleotdase_C_sf"/>
</dbReference>
<dbReference type="PANTHER" id="PTHR11575">
    <property type="entry name" value="5'-NUCLEOTIDASE-RELATED"/>
    <property type="match status" value="1"/>
</dbReference>
<reference evidence="4 5" key="1">
    <citation type="submission" date="2019-07" db="EMBL/GenBank/DDBJ databases">
        <title>Whole genome shotgun sequence of Sporosarcina luteola NBRC 105378.</title>
        <authorList>
            <person name="Hosoyama A."/>
            <person name="Uohara A."/>
            <person name="Ohji S."/>
            <person name="Ichikawa N."/>
        </authorList>
    </citation>
    <scope>NUCLEOTIDE SEQUENCE [LARGE SCALE GENOMIC DNA]</scope>
    <source>
        <strain evidence="4 5">NBRC 105378</strain>
    </source>
</reference>
<comment type="caution">
    <text evidence="4">The sequence shown here is derived from an EMBL/GenBank/DDBJ whole genome shotgun (WGS) entry which is preliminary data.</text>
</comment>
<proteinExistence type="inferred from homology"/>
<dbReference type="InterPro" id="IPR029052">
    <property type="entry name" value="Metallo-depent_PP-like"/>
</dbReference>
<dbReference type="EMBL" id="BJYL01000010">
    <property type="protein sequence ID" value="GEN82519.1"/>
    <property type="molecule type" value="Genomic_DNA"/>
</dbReference>
<feature type="chain" id="PRO_5039751944" description="SLH domain-containing protein" evidence="2">
    <location>
        <begin position="25"/>
        <end position="721"/>
    </location>
</feature>
<dbReference type="Pfam" id="PF00395">
    <property type="entry name" value="SLH"/>
    <property type="match status" value="3"/>
</dbReference>
<dbReference type="Gene3D" id="3.60.21.10">
    <property type="match status" value="1"/>
</dbReference>
<dbReference type="PROSITE" id="PS51272">
    <property type="entry name" value="SLH"/>
    <property type="match status" value="3"/>
</dbReference>
<evidence type="ECO:0000256" key="1">
    <source>
        <dbReference type="ARBA" id="ARBA00022729"/>
    </source>
</evidence>
<dbReference type="SUPFAM" id="SSF55816">
    <property type="entry name" value="5'-nucleotidase (syn. UDP-sugar hydrolase), C-terminal domain"/>
    <property type="match status" value="1"/>
</dbReference>
<keyword evidence="1 2" id="KW-0732">Signal</keyword>
<dbReference type="PANTHER" id="PTHR11575:SF24">
    <property type="entry name" value="5'-NUCLEOTIDASE"/>
    <property type="match status" value="1"/>
</dbReference>
<gene>
    <name evidence="4" type="ORF">SLU01_08310</name>
</gene>
<dbReference type="OrthoDB" id="9801679at2"/>
<dbReference type="Pfam" id="PF00149">
    <property type="entry name" value="Metallophos"/>
    <property type="match status" value="1"/>
</dbReference>
<feature type="domain" description="SLH" evidence="3">
    <location>
        <begin position="536"/>
        <end position="593"/>
    </location>
</feature>
<dbReference type="RefSeq" id="WP_147055636.1">
    <property type="nucleotide sequence ID" value="NZ_BJYL01000010.1"/>
</dbReference>
<dbReference type="SUPFAM" id="SSF56300">
    <property type="entry name" value="Metallo-dependent phosphatases"/>
    <property type="match status" value="1"/>
</dbReference>
<accession>A0A511Z504</accession>
<dbReference type="Pfam" id="PF02872">
    <property type="entry name" value="5_nucleotid_C"/>
    <property type="match status" value="1"/>
</dbReference>
<organism evidence="4 5">
    <name type="scientific">Sporosarcina luteola</name>
    <dbReference type="NCBI Taxonomy" id="582850"/>
    <lineage>
        <taxon>Bacteria</taxon>
        <taxon>Bacillati</taxon>
        <taxon>Bacillota</taxon>
        <taxon>Bacilli</taxon>
        <taxon>Bacillales</taxon>
        <taxon>Caryophanaceae</taxon>
        <taxon>Sporosarcina</taxon>
    </lineage>
</organism>
<dbReference type="PRINTS" id="PR01607">
    <property type="entry name" value="APYRASEFAMLY"/>
</dbReference>
<dbReference type="Proteomes" id="UP000321901">
    <property type="component" value="Unassembled WGS sequence"/>
</dbReference>
<evidence type="ECO:0000313" key="5">
    <source>
        <dbReference type="Proteomes" id="UP000321901"/>
    </source>
</evidence>
<evidence type="ECO:0000259" key="3">
    <source>
        <dbReference type="PROSITE" id="PS51272"/>
    </source>
</evidence>
<evidence type="ECO:0000256" key="2">
    <source>
        <dbReference type="RuleBase" id="RU362119"/>
    </source>
</evidence>
<dbReference type="Gene3D" id="3.90.780.10">
    <property type="entry name" value="5'-Nucleotidase, C-terminal domain"/>
    <property type="match status" value="1"/>
</dbReference>
<dbReference type="InterPro" id="IPR008334">
    <property type="entry name" value="5'-Nucleotdase_C"/>
</dbReference>
<feature type="domain" description="SLH" evidence="3">
    <location>
        <begin position="659"/>
        <end position="721"/>
    </location>
</feature>
<evidence type="ECO:0000313" key="4">
    <source>
        <dbReference type="EMBL" id="GEN82519.1"/>
    </source>
</evidence>
<dbReference type="InterPro" id="IPR004843">
    <property type="entry name" value="Calcineurin-like_PHP"/>
</dbReference>
<dbReference type="InterPro" id="IPR001119">
    <property type="entry name" value="SLH_dom"/>
</dbReference>
<dbReference type="GO" id="GO:0009166">
    <property type="term" value="P:nucleotide catabolic process"/>
    <property type="evidence" value="ECO:0007669"/>
    <property type="project" value="InterPro"/>
</dbReference>
<dbReference type="InterPro" id="IPR006179">
    <property type="entry name" value="5_nucleotidase/apyrase"/>
</dbReference>
<keyword evidence="2" id="KW-0378">Hydrolase</keyword>
<name>A0A511Z504_9BACL</name>